<gene>
    <name evidence="2" type="ORF">GLW07_17360</name>
</gene>
<name>A0A845F2V5_9BACL</name>
<dbReference type="Proteomes" id="UP000447833">
    <property type="component" value="Unassembled WGS sequence"/>
</dbReference>
<dbReference type="Pfam" id="PF03572">
    <property type="entry name" value="Peptidase_S41"/>
    <property type="match status" value="1"/>
</dbReference>
<evidence type="ECO:0000259" key="1">
    <source>
        <dbReference type="Pfam" id="PF03572"/>
    </source>
</evidence>
<evidence type="ECO:0000313" key="2">
    <source>
        <dbReference type="EMBL" id="MYL65129.1"/>
    </source>
</evidence>
<evidence type="ECO:0000313" key="3">
    <source>
        <dbReference type="Proteomes" id="UP000447833"/>
    </source>
</evidence>
<dbReference type="SUPFAM" id="SSF52096">
    <property type="entry name" value="ClpP/crotonase"/>
    <property type="match status" value="1"/>
</dbReference>
<dbReference type="Gene3D" id="3.90.226.10">
    <property type="entry name" value="2-enoyl-CoA Hydratase, Chain A, domain 1"/>
    <property type="match status" value="1"/>
</dbReference>
<accession>A0A845F2V5</accession>
<proteinExistence type="predicted"/>
<dbReference type="InterPro" id="IPR029045">
    <property type="entry name" value="ClpP/crotonase-like_dom_sf"/>
</dbReference>
<sequence length="432" mass="50083">MSKQITNSVVGQARDETYRKMFHDIVDLMHHDYAGYEDKTGWDQPEVYLDQFIDMDDRKFVDLVQNYLFDFNDLHTGFTDLLNPKKDIGFTVRRFEDKLYVTSSTNEKRIKTGDQIVALDGVGIKEVAKKYEKELRTTIHERQKWEPVLLRFEVAEIETKQGGQASLALRSYEPIPYKAEYSIQELQKDILYMKITDFMNHDAIGELLRHNEDKLSTYPFLIIDVRLNRGGSDLAYFNLLPYLFEGGKVELRDFSNDTALTLCTERNVKLRLQMLEGALASIQDEETRRQILMMMRELENHRGEGFVELNLSELEENLVFETKSGPNKVIILSDVFCGSSGDSFVETCKHSSKVTVLGRPTLGMNDYANVAFKVWNNRFQLMYPTSKSSRVDEGKGMSEKGIQPDKYVKWTPFHLKQDVDLTMAVQELYKEK</sequence>
<dbReference type="EMBL" id="WMEY01000005">
    <property type="protein sequence ID" value="MYL65129.1"/>
    <property type="molecule type" value="Genomic_DNA"/>
</dbReference>
<dbReference type="AlphaFoldDB" id="A0A845F2V5"/>
<dbReference type="GO" id="GO:0008236">
    <property type="term" value="F:serine-type peptidase activity"/>
    <property type="evidence" value="ECO:0007669"/>
    <property type="project" value="InterPro"/>
</dbReference>
<reference evidence="2 3" key="1">
    <citation type="submission" date="2019-11" db="EMBL/GenBank/DDBJ databases">
        <title>Genome sequences of 17 halophilic strains isolated from different environments.</title>
        <authorList>
            <person name="Furrow R.E."/>
        </authorList>
    </citation>
    <scope>NUCLEOTIDE SEQUENCE [LARGE SCALE GENOMIC DNA]</scope>
    <source>
        <strain evidence="2 3">22506_14_FS</strain>
    </source>
</reference>
<protein>
    <recommendedName>
        <fullName evidence="1">Tail specific protease domain-containing protein</fullName>
    </recommendedName>
</protein>
<dbReference type="GO" id="GO:0006508">
    <property type="term" value="P:proteolysis"/>
    <property type="evidence" value="ECO:0007669"/>
    <property type="project" value="InterPro"/>
</dbReference>
<comment type="caution">
    <text evidence="2">The sequence shown here is derived from an EMBL/GenBank/DDBJ whole genome shotgun (WGS) entry which is preliminary data.</text>
</comment>
<dbReference type="InterPro" id="IPR005151">
    <property type="entry name" value="Tail-specific_protease"/>
</dbReference>
<dbReference type="RefSeq" id="WP_160920494.1">
    <property type="nucleotide sequence ID" value="NZ_WMEY01000005.1"/>
</dbReference>
<organism evidence="2 3">
    <name type="scientific">Guptibacillus hwajinpoensis</name>
    <dbReference type="NCBI Taxonomy" id="208199"/>
    <lineage>
        <taxon>Bacteria</taxon>
        <taxon>Bacillati</taxon>
        <taxon>Bacillota</taxon>
        <taxon>Bacilli</taxon>
        <taxon>Bacillales</taxon>
        <taxon>Guptibacillaceae</taxon>
        <taxon>Guptibacillus</taxon>
    </lineage>
</organism>
<feature type="domain" description="Tail specific protease" evidence="1">
    <location>
        <begin position="189"/>
        <end position="406"/>
    </location>
</feature>